<evidence type="ECO:0000259" key="4">
    <source>
        <dbReference type="PROSITE" id="PS50949"/>
    </source>
</evidence>
<accession>A0ABP3S5W0</accession>
<dbReference type="Gene3D" id="1.20.120.530">
    <property type="entry name" value="GntR ligand-binding domain-like"/>
    <property type="match status" value="1"/>
</dbReference>
<keyword evidence="6" id="KW-1185">Reference proteome</keyword>
<dbReference type="SMART" id="SM00895">
    <property type="entry name" value="FCD"/>
    <property type="match status" value="1"/>
</dbReference>
<keyword evidence="2" id="KW-0238">DNA-binding</keyword>
<name>A0ABP3S5W0_9ACTN</name>
<feature type="domain" description="HTH gntR-type" evidence="4">
    <location>
        <begin position="22"/>
        <end position="92"/>
    </location>
</feature>
<dbReference type="EMBL" id="BAAAHE010000023">
    <property type="protein sequence ID" value="GAA0623752.1"/>
    <property type="molecule type" value="Genomic_DNA"/>
</dbReference>
<dbReference type="PANTHER" id="PTHR43537:SF5">
    <property type="entry name" value="UXU OPERON TRANSCRIPTIONAL REGULATOR"/>
    <property type="match status" value="1"/>
</dbReference>
<dbReference type="SUPFAM" id="SSF48008">
    <property type="entry name" value="GntR ligand-binding domain-like"/>
    <property type="match status" value="1"/>
</dbReference>
<sequence length="246" mass="26980">MATEERLAGTPTDQAFSVMAVQRPRQQVETQIREAIRSGVLGPGHKLPSEMALAQDFGVSRTTVREALRTLVADGLVQKVPGAGGGSFVRSLNHESFSEELGQDLENLLRVGSFGYQEASQVRRFLEVPAARLAAQNRTEEHLVTLRQIIAEEKSISHDDPAVPDLDVRFHSAISEASGNRVVAAFVSALHQVAQPVDHLHLDAEVGRRTVRQHVAIVRAIENGDPKAAEQAMLTHLDYLEKHQIL</sequence>
<dbReference type="InterPro" id="IPR036388">
    <property type="entry name" value="WH-like_DNA-bd_sf"/>
</dbReference>
<keyword evidence="1" id="KW-0805">Transcription regulation</keyword>
<proteinExistence type="predicted"/>
<reference evidence="6" key="1">
    <citation type="journal article" date="2019" name="Int. J. Syst. Evol. Microbiol.">
        <title>The Global Catalogue of Microorganisms (GCM) 10K type strain sequencing project: providing services to taxonomists for standard genome sequencing and annotation.</title>
        <authorList>
            <consortium name="The Broad Institute Genomics Platform"/>
            <consortium name="The Broad Institute Genome Sequencing Center for Infectious Disease"/>
            <person name="Wu L."/>
            <person name="Ma J."/>
        </authorList>
    </citation>
    <scope>NUCLEOTIDE SEQUENCE [LARGE SCALE GENOMIC DNA]</scope>
    <source>
        <strain evidence="6">JCM 10671</strain>
    </source>
</reference>
<dbReference type="CDD" id="cd07377">
    <property type="entry name" value="WHTH_GntR"/>
    <property type="match status" value="1"/>
</dbReference>
<gene>
    <name evidence="5" type="ORF">GCM10009547_28550</name>
</gene>
<evidence type="ECO:0000313" key="5">
    <source>
        <dbReference type="EMBL" id="GAA0623752.1"/>
    </source>
</evidence>
<dbReference type="PANTHER" id="PTHR43537">
    <property type="entry name" value="TRANSCRIPTIONAL REGULATOR, GNTR FAMILY"/>
    <property type="match status" value="1"/>
</dbReference>
<dbReference type="SMART" id="SM00345">
    <property type="entry name" value="HTH_GNTR"/>
    <property type="match status" value="1"/>
</dbReference>
<dbReference type="Pfam" id="PF00392">
    <property type="entry name" value="GntR"/>
    <property type="match status" value="1"/>
</dbReference>
<evidence type="ECO:0000256" key="1">
    <source>
        <dbReference type="ARBA" id="ARBA00023015"/>
    </source>
</evidence>
<dbReference type="SUPFAM" id="SSF46785">
    <property type="entry name" value="Winged helix' DNA-binding domain"/>
    <property type="match status" value="1"/>
</dbReference>
<protein>
    <submittedName>
        <fullName evidence="5">FadR/GntR family transcriptional regulator</fullName>
    </submittedName>
</protein>
<evidence type="ECO:0000313" key="6">
    <source>
        <dbReference type="Proteomes" id="UP001500957"/>
    </source>
</evidence>
<dbReference type="Gene3D" id="1.10.10.10">
    <property type="entry name" value="Winged helix-like DNA-binding domain superfamily/Winged helix DNA-binding domain"/>
    <property type="match status" value="1"/>
</dbReference>
<dbReference type="InterPro" id="IPR000524">
    <property type="entry name" value="Tscrpt_reg_HTH_GntR"/>
</dbReference>
<evidence type="ECO:0000256" key="3">
    <source>
        <dbReference type="ARBA" id="ARBA00023163"/>
    </source>
</evidence>
<dbReference type="PROSITE" id="PS50949">
    <property type="entry name" value="HTH_GNTR"/>
    <property type="match status" value="1"/>
</dbReference>
<dbReference type="PRINTS" id="PR00035">
    <property type="entry name" value="HTHGNTR"/>
</dbReference>
<dbReference type="Pfam" id="PF07729">
    <property type="entry name" value="FCD"/>
    <property type="match status" value="1"/>
</dbReference>
<dbReference type="InterPro" id="IPR008920">
    <property type="entry name" value="TF_FadR/GntR_C"/>
</dbReference>
<dbReference type="InterPro" id="IPR011711">
    <property type="entry name" value="GntR_C"/>
</dbReference>
<comment type="caution">
    <text evidence="5">The sequence shown here is derived from an EMBL/GenBank/DDBJ whole genome shotgun (WGS) entry which is preliminary data.</text>
</comment>
<evidence type="ECO:0000256" key="2">
    <source>
        <dbReference type="ARBA" id="ARBA00023125"/>
    </source>
</evidence>
<dbReference type="RefSeq" id="WP_344605852.1">
    <property type="nucleotide sequence ID" value="NZ_BAAAHE010000023.1"/>
</dbReference>
<organism evidence="5 6">
    <name type="scientific">Sporichthya brevicatena</name>
    <dbReference type="NCBI Taxonomy" id="171442"/>
    <lineage>
        <taxon>Bacteria</taxon>
        <taxon>Bacillati</taxon>
        <taxon>Actinomycetota</taxon>
        <taxon>Actinomycetes</taxon>
        <taxon>Sporichthyales</taxon>
        <taxon>Sporichthyaceae</taxon>
        <taxon>Sporichthya</taxon>
    </lineage>
</organism>
<dbReference type="InterPro" id="IPR036390">
    <property type="entry name" value="WH_DNA-bd_sf"/>
</dbReference>
<dbReference type="Proteomes" id="UP001500957">
    <property type="component" value="Unassembled WGS sequence"/>
</dbReference>
<keyword evidence="3" id="KW-0804">Transcription</keyword>